<dbReference type="Proteomes" id="UP000887013">
    <property type="component" value="Unassembled WGS sequence"/>
</dbReference>
<dbReference type="EMBL" id="BMAW01128829">
    <property type="protein sequence ID" value="GFU27606.1"/>
    <property type="molecule type" value="Genomic_DNA"/>
</dbReference>
<dbReference type="GO" id="GO:0015074">
    <property type="term" value="P:DNA integration"/>
    <property type="evidence" value="ECO:0007669"/>
    <property type="project" value="InterPro"/>
</dbReference>
<evidence type="ECO:0000313" key="2">
    <source>
        <dbReference type="EMBL" id="GFU27606.1"/>
    </source>
</evidence>
<dbReference type="InterPro" id="IPR001584">
    <property type="entry name" value="Integrase_cat-core"/>
</dbReference>
<dbReference type="OrthoDB" id="6429193at2759"/>
<dbReference type="Gene3D" id="3.30.420.10">
    <property type="entry name" value="Ribonuclease H-like superfamily/Ribonuclease H"/>
    <property type="match status" value="1"/>
</dbReference>
<evidence type="ECO:0000313" key="3">
    <source>
        <dbReference type="Proteomes" id="UP000887013"/>
    </source>
</evidence>
<protein>
    <submittedName>
        <fullName evidence="2">Transposon Ty3-G Gag-Pol polyprotein</fullName>
    </submittedName>
</protein>
<evidence type="ECO:0000259" key="1">
    <source>
        <dbReference type="PROSITE" id="PS50994"/>
    </source>
</evidence>
<dbReference type="PROSITE" id="PS50994">
    <property type="entry name" value="INTEGRASE"/>
    <property type="match status" value="1"/>
</dbReference>
<dbReference type="AlphaFoldDB" id="A0A8X6QR49"/>
<dbReference type="InterPro" id="IPR036397">
    <property type="entry name" value="RNaseH_sf"/>
</dbReference>
<dbReference type="InterPro" id="IPR012337">
    <property type="entry name" value="RNaseH-like_sf"/>
</dbReference>
<feature type="domain" description="Integrase catalytic" evidence="1">
    <location>
        <begin position="1"/>
        <end position="124"/>
    </location>
</feature>
<proteinExistence type="predicted"/>
<dbReference type="GO" id="GO:0003676">
    <property type="term" value="F:nucleic acid binding"/>
    <property type="evidence" value="ECO:0007669"/>
    <property type="project" value="InterPro"/>
</dbReference>
<keyword evidence="3" id="KW-1185">Reference proteome</keyword>
<comment type="caution">
    <text evidence="2">The sequence shown here is derived from an EMBL/GenBank/DDBJ whole genome shotgun (WGS) entry which is preliminary data.</text>
</comment>
<dbReference type="PANTHER" id="PTHR38681:SF1">
    <property type="entry name" value="RETROVIRUS-RELATED POL POLYPROTEIN FROM TRANSPOSON 412-LIKE PROTEIN"/>
    <property type="match status" value="1"/>
</dbReference>
<gene>
    <name evidence="2" type="primary">TY3B-G_261</name>
    <name evidence="2" type="ORF">NPIL_55611</name>
</gene>
<sequence length="151" mass="17336">MRAKIIYRAILDTWISRFECPSIISSDQGSQKRSAMFLEFTRMLGTQKIQTTPYLLISNGIFEHFQRHLKSTIKAQENNLWTELIPVILLGIRTAVKEDLQSFCAELAYGSTLRLPCDMIDVSDIPPCDTTFITDLCHRRRQLNPFATTAH</sequence>
<dbReference type="SUPFAM" id="SSF53098">
    <property type="entry name" value="Ribonuclease H-like"/>
    <property type="match status" value="1"/>
</dbReference>
<dbReference type="PANTHER" id="PTHR38681">
    <property type="entry name" value="RETROVIRUS-RELATED POL POLYPROTEIN FROM TRANSPOSON 412-LIKE PROTEIN-RELATED"/>
    <property type="match status" value="1"/>
</dbReference>
<reference evidence="2" key="1">
    <citation type="submission" date="2020-08" db="EMBL/GenBank/DDBJ databases">
        <title>Multicomponent nature underlies the extraordinary mechanical properties of spider dragline silk.</title>
        <authorList>
            <person name="Kono N."/>
            <person name="Nakamura H."/>
            <person name="Mori M."/>
            <person name="Yoshida Y."/>
            <person name="Ohtoshi R."/>
            <person name="Malay A.D."/>
            <person name="Moran D.A.P."/>
            <person name="Tomita M."/>
            <person name="Numata K."/>
            <person name="Arakawa K."/>
        </authorList>
    </citation>
    <scope>NUCLEOTIDE SEQUENCE</scope>
</reference>
<organism evidence="2 3">
    <name type="scientific">Nephila pilipes</name>
    <name type="common">Giant wood spider</name>
    <name type="synonym">Nephila maculata</name>
    <dbReference type="NCBI Taxonomy" id="299642"/>
    <lineage>
        <taxon>Eukaryota</taxon>
        <taxon>Metazoa</taxon>
        <taxon>Ecdysozoa</taxon>
        <taxon>Arthropoda</taxon>
        <taxon>Chelicerata</taxon>
        <taxon>Arachnida</taxon>
        <taxon>Araneae</taxon>
        <taxon>Araneomorphae</taxon>
        <taxon>Entelegynae</taxon>
        <taxon>Araneoidea</taxon>
        <taxon>Nephilidae</taxon>
        <taxon>Nephila</taxon>
    </lineage>
</organism>
<name>A0A8X6QR49_NEPPI</name>
<accession>A0A8X6QR49</accession>